<feature type="region of interest" description="Disordered" evidence="1">
    <location>
        <begin position="139"/>
        <end position="179"/>
    </location>
</feature>
<dbReference type="InterPro" id="IPR036181">
    <property type="entry name" value="MIT_dom_sf"/>
</dbReference>
<feature type="compositionally biased region" description="Low complexity" evidence="1">
    <location>
        <begin position="153"/>
        <end position="179"/>
    </location>
</feature>
<organism evidence="2 3">
    <name type="scientific">Geodia barretti</name>
    <name type="common">Barrett's horny sponge</name>
    <dbReference type="NCBI Taxonomy" id="519541"/>
    <lineage>
        <taxon>Eukaryota</taxon>
        <taxon>Metazoa</taxon>
        <taxon>Porifera</taxon>
        <taxon>Demospongiae</taxon>
        <taxon>Heteroscleromorpha</taxon>
        <taxon>Tetractinellida</taxon>
        <taxon>Astrophorina</taxon>
        <taxon>Geodiidae</taxon>
        <taxon>Geodia</taxon>
    </lineage>
</organism>
<evidence type="ECO:0000313" key="2">
    <source>
        <dbReference type="EMBL" id="CAI8030246.1"/>
    </source>
</evidence>
<dbReference type="EMBL" id="CASHTH010002465">
    <property type="protein sequence ID" value="CAI8030246.1"/>
    <property type="molecule type" value="Genomic_DNA"/>
</dbReference>
<reference evidence="2" key="1">
    <citation type="submission" date="2023-03" db="EMBL/GenBank/DDBJ databases">
        <authorList>
            <person name="Steffen K."/>
            <person name="Cardenas P."/>
        </authorList>
    </citation>
    <scope>NUCLEOTIDE SEQUENCE</scope>
</reference>
<dbReference type="SUPFAM" id="SSF116846">
    <property type="entry name" value="MIT domain"/>
    <property type="match status" value="1"/>
</dbReference>
<dbReference type="Proteomes" id="UP001174909">
    <property type="component" value="Unassembled WGS sequence"/>
</dbReference>
<keyword evidence="3" id="KW-1185">Reference proteome</keyword>
<gene>
    <name evidence="2" type="ORF">GBAR_LOCUS17154</name>
</gene>
<sequence>MATMQQQRRPGTQSQATRDPIPSAPPQYEVLYPSLSSTTASTTTVDSLSTRRLTLAQSYFDTAKNYVSEALSKDERGERMEALELYNQVLSTLSLGLGQVRNGTGPGMTELRNKLVKMRDQVKARMEILLEQEIQSRQEMSASVADRSPKPVSRTGQTSLTTSTTSRAGSSTAESAGGTRQSAKADLVFNVDSGIGLFQVDKQDHVRKFEDVDTLSVFRYHDRIKGQPPAFLQCGGFIYPLIPGRSPVLKASENVYMFPDLKGEDGCTVGLTLEGSIQRRNC</sequence>
<protein>
    <submittedName>
        <fullName evidence="2">Spartin</fullName>
    </submittedName>
</protein>
<accession>A0AA35SKE8</accession>
<dbReference type="Gene3D" id="1.20.58.80">
    <property type="entry name" value="Phosphotransferase system, lactose/cellobiose-type IIA subunit"/>
    <property type="match status" value="1"/>
</dbReference>
<proteinExistence type="predicted"/>
<comment type="caution">
    <text evidence="2">The sequence shown here is derived from an EMBL/GenBank/DDBJ whole genome shotgun (WGS) entry which is preliminary data.</text>
</comment>
<name>A0AA35SKE8_GEOBA</name>
<feature type="region of interest" description="Disordered" evidence="1">
    <location>
        <begin position="1"/>
        <end position="28"/>
    </location>
</feature>
<evidence type="ECO:0000313" key="3">
    <source>
        <dbReference type="Proteomes" id="UP001174909"/>
    </source>
</evidence>
<dbReference type="AlphaFoldDB" id="A0AA35SKE8"/>
<evidence type="ECO:0000256" key="1">
    <source>
        <dbReference type="SAM" id="MobiDB-lite"/>
    </source>
</evidence>
<feature type="compositionally biased region" description="Polar residues" evidence="1">
    <location>
        <begin position="1"/>
        <end position="17"/>
    </location>
</feature>